<name>A0AAN6LZJ9_9PLEO</name>
<proteinExistence type="predicted"/>
<protein>
    <submittedName>
        <fullName evidence="2">Uncharacterized protein</fullName>
    </submittedName>
</protein>
<sequence>MKYMLATSLLLAVCSSHPTLRRDVQPTVNITDADILQYALTLEHLEDKFYREGLANFTLEDFKKAGYGEVLYENLKEVSYDEKTHVSFLTQALAAANATPVQECTYAFGVTDVHSFLATASILEGVGVSAYLGAAASIMEKLYLTAAASILTVEARHSSYIRKVTKQSPFPQAFDAPLSLDQVYTLAAPFIVACPESNGVLPVKAFPRLSVDPTCNGIATNKTITLQTSEPVADAGKDKKYFAAWISVTGPTFVDATFDQGKRFSTVVPVGFHGQSYVVITKESGCVTDDCVVAGPAIVEVEGANGVM</sequence>
<feature type="signal peptide" evidence="1">
    <location>
        <begin position="1"/>
        <end position="16"/>
    </location>
</feature>
<feature type="chain" id="PRO_5042941290" evidence="1">
    <location>
        <begin position="17"/>
        <end position="308"/>
    </location>
</feature>
<keyword evidence="1" id="KW-0732">Signal</keyword>
<dbReference type="SUPFAM" id="SSF47240">
    <property type="entry name" value="Ferritin-like"/>
    <property type="match status" value="1"/>
</dbReference>
<dbReference type="PANTHER" id="PTHR31694:SF26">
    <property type="entry name" value="OS05G0151100 PROTEIN"/>
    <property type="match status" value="1"/>
</dbReference>
<gene>
    <name evidence="2" type="ORF">GRF29_44g1658335</name>
</gene>
<dbReference type="CDD" id="cd00657">
    <property type="entry name" value="Ferritin_like"/>
    <property type="match status" value="1"/>
</dbReference>
<evidence type="ECO:0000313" key="2">
    <source>
        <dbReference type="EMBL" id="KAK3210091.1"/>
    </source>
</evidence>
<evidence type="ECO:0000256" key="1">
    <source>
        <dbReference type="SAM" id="SignalP"/>
    </source>
</evidence>
<dbReference type="PANTHER" id="PTHR31694">
    <property type="entry name" value="DESICCATION-LIKE PROTEIN"/>
    <property type="match status" value="1"/>
</dbReference>
<dbReference type="InterPro" id="IPR052965">
    <property type="entry name" value="Pigment-catalase-like"/>
</dbReference>
<dbReference type="InterPro" id="IPR009078">
    <property type="entry name" value="Ferritin-like_SF"/>
</dbReference>
<organism evidence="2 3">
    <name type="scientific">Pseudopithomyces chartarum</name>
    <dbReference type="NCBI Taxonomy" id="1892770"/>
    <lineage>
        <taxon>Eukaryota</taxon>
        <taxon>Fungi</taxon>
        <taxon>Dikarya</taxon>
        <taxon>Ascomycota</taxon>
        <taxon>Pezizomycotina</taxon>
        <taxon>Dothideomycetes</taxon>
        <taxon>Pleosporomycetidae</taxon>
        <taxon>Pleosporales</taxon>
        <taxon>Massarineae</taxon>
        <taxon>Didymosphaeriaceae</taxon>
        <taxon>Pseudopithomyces</taxon>
    </lineage>
</organism>
<reference evidence="2 3" key="1">
    <citation type="submission" date="2021-02" db="EMBL/GenBank/DDBJ databases">
        <title>Genome assembly of Pseudopithomyces chartarum.</title>
        <authorList>
            <person name="Jauregui R."/>
            <person name="Singh J."/>
            <person name="Voisey C."/>
        </authorList>
    </citation>
    <scope>NUCLEOTIDE SEQUENCE [LARGE SCALE GENOMIC DNA]</scope>
    <source>
        <strain evidence="2 3">AGR01</strain>
    </source>
</reference>
<comment type="caution">
    <text evidence="2">The sequence shown here is derived from an EMBL/GenBank/DDBJ whole genome shotgun (WGS) entry which is preliminary data.</text>
</comment>
<dbReference type="AlphaFoldDB" id="A0AAN6LZJ9"/>
<evidence type="ECO:0000313" key="3">
    <source>
        <dbReference type="Proteomes" id="UP001280581"/>
    </source>
</evidence>
<dbReference type="EMBL" id="WVTA01000005">
    <property type="protein sequence ID" value="KAK3210091.1"/>
    <property type="molecule type" value="Genomic_DNA"/>
</dbReference>
<keyword evidence="3" id="KW-1185">Reference proteome</keyword>
<dbReference type="Proteomes" id="UP001280581">
    <property type="component" value="Unassembled WGS sequence"/>
</dbReference>
<dbReference type="Pfam" id="PF13668">
    <property type="entry name" value="Ferritin_2"/>
    <property type="match status" value="1"/>
</dbReference>
<accession>A0AAN6LZJ9</accession>